<dbReference type="Proteomes" id="UP000319859">
    <property type="component" value="Unassembled WGS sequence"/>
</dbReference>
<keyword evidence="2" id="KW-0732">Signal</keyword>
<reference evidence="3 4" key="1">
    <citation type="submission" date="2019-06" db="EMBL/GenBank/DDBJ databases">
        <title>Genomic Encyclopedia of Type Strains, Phase IV (KMG-V): Genome sequencing to study the core and pangenomes of soil and plant-associated prokaryotes.</title>
        <authorList>
            <person name="Whitman W."/>
        </authorList>
    </citation>
    <scope>NUCLEOTIDE SEQUENCE [LARGE SCALE GENOMIC DNA]</scope>
    <source>
        <strain evidence="3 4">BR 11880</strain>
    </source>
</reference>
<dbReference type="EMBL" id="VITN01000024">
    <property type="protein sequence ID" value="TWB12412.1"/>
    <property type="molecule type" value="Genomic_DNA"/>
</dbReference>
<protein>
    <submittedName>
        <fullName evidence="3">Enamine deaminase RidA (YjgF/YER057c/UK114 family)</fullName>
    </submittedName>
</protein>
<dbReference type="AlphaFoldDB" id="A0A560ESR0"/>
<comment type="similarity">
    <text evidence="1">Belongs to the RutC family.</text>
</comment>
<dbReference type="PANTHER" id="PTHR11803">
    <property type="entry name" value="2-IMINOBUTANOATE/2-IMINOPROPANOATE DEAMINASE RIDA"/>
    <property type="match status" value="1"/>
</dbReference>
<accession>A0A560ESR0</accession>
<dbReference type="InterPro" id="IPR035959">
    <property type="entry name" value="RutC-like_sf"/>
</dbReference>
<dbReference type="Gene3D" id="3.30.1330.40">
    <property type="entry name" value="RutC-like"/>
    <property type="match status" value="1"/>
</dbReference>
<organism evidence="3 4">
    <name type="scientific">Nitrospirillum amazonense</name>
    <dbReference type="NCBI Taxonomy" id="28077"/>
    <lineage>
        <taxon>Bacteria</taxon>
        <taxon>Pseudomonadati</taxon>
        <taxon>Pseudomonadota</taxon>
        <taxon>Alphaproteobacteria</taxon>
        <taxon>Rhodospirillales</taxon>
        <taxon>Azospirillaceae</taxon>
        <taxon>Nitrospirillum</taxon>
    </lineage>
</organism>
<dbReference type="RefSeq" id="WP_186457588.1">
    <property type="nucleotide sequence ID" value="NZ_VITN01000024.1"/>
</dbReference>
<sequence length="162" mass="17455">MKKGFLTAAAVIGILSGPATAEIVKWNPEKLFNSSEFSHVVTSDQRSRVVFISAQGPILPDGTVILSNRVKAQTKQVLENLTQALAAAGAKPEDIVRIHIYVTDYQVGQGIIISGEMRKFFNYQMPTSSFIPVSQLEFPGAILEIDAIAEPGRAAQTVKAGL</sequence>
<dbReference type="GO" id="GO:0019239">
    <property type="term" value="F:deaminase activity"/>
    <property type="evidence" value="ECO:0007669"/>
    <property type="project" value="TreeGrafter"/>
</dbReference>
<evidence type="ECO:0000256" key="1">
    <source>
        <dbReference type="ARBA" id="ARBA00010552"/>
    </source>
</evidence>
<dbReference type="SUPFAM" id="SSF55298">
    <property type="entry name" value="YjgF-like"/>
    <property type="match status" value="1"/>
</dbReference>
<dbReference type="GO" id="GO:0005829">
    <property type="term" value="C:cytosol"/>
    <property type="evidence" value="ECO:0007669"/>
    <property type="project" value="TreeGrafter"/>
</dbReference>
<name>A0A560ESR0_9PROT</name>
<proteinExistence type="inferred from homology"/>
<gene>
    <name evidence="3" type="ORF">FBZ89_12425</name>
</gene>
<dbReference type="PANTHER" id="PTHR11803:SF58">
    <property type="entry name" value="PROTEIN HMF1-RELATED"/>
    <property type="match status" value="1"/>
</dbReference>
<dbReference type="Pfam" id="PF01042">
    <property type="entry name" value="Ribonuc_L-PSP"/>
    <property type="match status" value="1"/>
</dbReference>
<feature type="chain" id="PRO_5021971801" evidence="2">
    <location>
        <begin position="22"/>
        <end position="162"/>
    </location>
</feature>
<evidence type="ECO:0000256" key="2">
    <source>
        <dbReference type="SAM" id="SignalP"/>
    </source>
</evidence>
<evidence type="ECO:0000313" key="4">
    <source>
        <dbReference type="Proteomes" id="UP000319859"/>
    </source>
</evidence>
<comment type="caution">
    <text evidence="3">The sequence shown here is derived from an EMBL/GenBank/DDBJ whole genome shotgun (WGS) entry which is preliminary data.</text>
</comment>
<evidence type="ECO:0000313" key="3">
    <source>
        <dbReference type="EMBL" id="TWB12412.1"/>
    </source>
</evidence>
<dbReference type="CDD" id="cd00448">
    <property type="entry name" value="YjgF_YER057c_UK114_family"/>
    <property type="match status" value="1"/>
</dbReference>
<feature type="signal peptide" evidence="2">
    <location>
        <begin position="1"/>
        <end position="21"/>
    </location>
</feature>
<dbReference type="InterPro" id="IPR006175">
    <property type="entry name" value="YjgF/YER057c/UK114"/>
</dbReference>